<protein>
    <recommendedName>
        <fullName evidence="1">ScoMcrA-like N-terminal head domain-containing protein</fullName>
    </recommendedName>
</protein>
<dbReference type="KEGG" id="lacs:H4075_00275"/>
<name>A0A7G5XGR4_9BACT</name>
<accession>A0A7G5XGR4</accession>
<dbReference type="InterPro" id="IPR027417">
    <property type="entry name" value="P-loop_NTPase"/>
</dbReference>
<evidence type="ECO:0000313" key="2">
    <source>
        <dbReference type="EMBL" id="QNA44667.1"/>
    </source>
</evidence>
<proteinExistence type="predicted"/>
<dbReference type="Pfam" id="PF26345">
    <property type="entry name" value="ScoMcrA_N"/>
    <property type="match status" value="1"/>
</dbReference>
<dbReference type="PANTHER" id="PTHR37291:SF1">
    <property type="entry name" value="TYPE IV METHYL-DIRECTED RESTRICTION ENZYME ECOKMCRB SUBUNIT"/>
    <property type="match status" value="1"/>
</dbReference>
<keyword evidence="3" id="KW-1185">Reference proteome</keyword>
<evidence type="ECO:0000313" key="3">
    <source>
        <dbReference type="Proteomes" id="UP000515344"/>
    </source>
</evidence>
<dbReference type="Proteomes" id="UP000515344">
    <property type="component" value="Chromosome"/>
</dbReference>
<dbReference type="RefSeq" id="WP_182803053.1">
    <property type="nucleotide sequence ID" value="NZ_CP060007.1"/>
</dbReference>
<reference evidence="3" key="1">
    <citation type="submission" date="2020-08" db="EMBL/GenBank/DDBJ databases">
        <title>Lacibacter sp. S13-6-6 genome sequencing.</title>
        <authorList>
            <person name="Jin L."/>
        </authorList>
    </citation>
    <scope>NUCLEOTIDE SEQUENCE [LARGE SCALE GENOMIC DNA]</scope>
    <source>
        <strain evidence="3">S13-6-6</strain>
    </source>
</reference>
<gene>
    <name evidence="2" type="ORF">H4075_00275</name>
</gene>
<dbReference type="InterPro" id="IPR052934">
    <property type="entry name" value="Methyl-DNA_Rec/Restrict_Enz"/>
</dbReference>
<feature type="domain" description="ScoMcrA-like N-terminal head" evidence="1">
    <location>
        <begin position="6"/>
        <end position="85"/>
    </location>
</feature>
<dbReference type="Gene3D" id="3.40.50.300">
    <property type="entry name" value="P-loop containing nucleotide triphosphate hydrolases"/>
    <property type="match status" value="1"/>
</dbReference>
<dbReference type="PANTHER" id="PTHR37291">
    <property type="entry name" value="5-METHYLCYTOSINE-SPECIFIC RESTRICTION ENZYME B"/>
    <property type="match status" value="1"/>
</dbReference>
<organism evidence="2 3">
    <name type="scientific">Lacibacter sediminis</name>
    <dbReference type="NCBI Taxonomy" id="2760713"/>
    <lineage>
        <taxon>Bacteria</taxon>
        <taxon>Pseudomonadati</taxon>
        <taxon>Bacteroidota</taxon>
        <taxon>Chitinophagia</taxon>
        <taxon>Chitinophagales</taxon>
        <taxon>Chitinophagaceae</taxon>
        <taxon>Lacibacter</taxon>
    </lineage>
</organism>
<dbReference type="EMBL" id="CP060007">
    <property type="protein sequence ID" value="QNA44667.1"/>
    <property type="molecule type" value="Genomic_DNA"/>
</dbReference>
<evidence type="ECO:0000259" key="1">
    <source>
        <dbReference type="Pfam" id="PF26345"/>
    </source>
</evidence>
<sequence length="776" mass="87896">MKIIRQITRESILSAIEKINENSELRSGRESTSYDLVINGERYPPILVLSEANKILGGQQLTLNDFGNSTKVAFDILEKLGFSVEKKSNFSEIVNKVNKVDLEIYFQLLKSIVNKFSLKKDDKRLVFSTKQQQLNFIIGQRYCLVLKNKNSKSEVGFITYKQINNLSSEFDGTPLAYYNISENFQDLERYNATIMKAIEQELTRTRSSGFLNNDDNDFRESIFKESAMPLSKESRKVWIEKTLVEGRNDREDGNYALGKMMWSPQKDKRGADIYSLMREVEKGDVIIHLTNNNAFTGVSRVRSKYKEGKGLKNTEWEGPAYLIELEGFVPIQPIDRRLILNDFYKQQLLTIKENNRVFYNSELNLNQGAYITECPVELCNIINAEYFKLTGESLPYIDQSVSMIHNLSFSINQFVDDLNNTGFFFNKSTVARFVSAMVSKPFVILTGLSGSGKTKLAQTFVTWICENRSQFCIVPVGADWTNREPLLGYPNALNPHEYVKPDSGVLDLIIKAGNQPDLPHFLILDEMNLSHVERYFADFLSVMESKEEIPLYAEGTVENGVPAKIRVPSNLFIIGTVNIDETTNMFSPKVLDRANTIEFRVTQEEMKSFLDNIKDINLGALNGKGAGMAKPFLDMAANKLFATADIDAINRALVQFFGELKKTGAEFGYRSATEIMRLIHQLTVVDNTLTTNQKIDIAIMQKLLPKLHGSRRKLCPVLESLGSFCISGEVKIIKDVLEKKDFDFNGANVLYPLSLEKIARMYNGAIDNGFASFAEA</sequence>
<dbReference type="SUPFAM" id="SSF52540">
    <property type="entry name" value="P-loop containing nucleoside triphosphate hydrolases"/>
    <property type="match status" value="1"/>
</dbReference>
<dbReference type="InterPro" id="IPR058807">
    <property type="entry name" value="ScoMcrA_N"/>
</dbReference>
<dbReference type="AlphaFoldDB" id="A0A7G5XGR4"/>